<keyword evidence="2" id="KW-1185">Reference proteome</keyword>
<dbReference type="Proteomes" id="UP000248924">
    <property type="component" value="Unassembled WGS sequence"/>
</dbReference>
<comment type="caution">
    <text evidence="1">The sequence shown here is derived from an EMBL/GenBank/DDBJ whole genome shotgun (WGS) entry which is preliminary data.</text>
</comment>
<dbReference type="AlphaFoldDB" id="A0A2W2E6V0"/>
<dbReference type="RefSeq" id="WP_111217111.1">
    <property type="nucleotide sequence ID" value="NZ_POTY01000192.1"/>
</dbReference>
<gene>
    <name evidence="1" type="ORF">C1I95_24690</name>
</gene>
<organism evidence="1 2">
    <name type="scientific">Micromonospora craterilacus</name>
    <dbReference type="NCBI Taxonomy" id="1655439"/>
    <lineage>
        <taxon>Bacteria</taxon>
        <taxon>Bacillati</taxon>
        <taxon>Actinomycetota</taxon>
        <taxon>Actinomycetes</taxon>
        <taxon>Micromonosporales</taxon>
        <taxon>Micromonosporaceae</taxon>
        <taxon>Micromonospora</taxon>
    </lineage>
</organism>
<name>A0A2W2E6V0_9ACTN</name>
<reference evidence="1 2" key="1">
    <citation type="submission" date="2018-01" db="EMBL/GenBank/DDBJ databases">
        <title>Draft genome sequence of Jishengella sp. NA12.</title>
        <authorList>
            <person name="Sahin N."/>
            <person name="Ay H."/>
            <person name="Saygin H."/>
        </authorList>
    </citation>
    <scope>NUCLEOTIDE SEQUENCE [LARGE SCALE GENOMIC DNA]</scope>
    <source>
        <strain evidence="1 2">NA12</strain>
    </source>
</reference>
<sequence>MTPTAETLWRCTACGKWSHAKRRPKQHKRYVVTGTKTVPYQEAETGAWVDEEVPDGDFQPCGPFVRWEARRMESPPRVVTVVVPGVSS</sequence>
<protein>
    <submittedName>
        <fullName evidence="1">Uncharacterized protein</fullName>
    </submittedName>
</protein>
<evidence type="ECO:0000313" key="2">
    <source>
        <dbReference type="Proteomes" id="UP000248924"/>
    </source>
</evidence>
<evidence type="ECO:0000313" key="1">
    <source>
        <dbReference type="EMBL" id="PZG12945.1"/>
    </source>
</evidence>
<accession>A0A2W2E6V0</accession>
<dbReference type="EMBL" id="POTY01000192">
    <property type="protein sequence ID" value="PZG12945.1"/>
    <property type="molecule type" value="Genomic_DNA"/>
</dbReference>
<proteinExistence type="predicted"/>